<reference evidence="2" key="1">
    <citation type="submission" date="2020-05" db="EMBL/GenBank/DDBJ databases">
        <title>WGS assembly of Panicum virgatum.</title>
        <authorList>
            <person name="Lovell J.T."/>
            <person name="Jenkins J."/>
            <person name="Shu S."/>
            <person name="Juenger T.E."/>
            <person name="Schmutz J."/>
        </authorList>
    </citation>
    <scope>NUCLEOTIDE SEQUENCE</scope>
    <source>
        <strain evidence="2">AP13</strain>
    </source>
</reference>
<organism evidence="2 3">
    <name type="scientific">Panicum virgatum</name>
    <name type="common">Blackwell switchgrass</name>
    <dbReference type="NCBI Taxonomy" id="38727"/>
    <lineage>
        <taxon>Eukaryota</taxon>
        <taxon>Viridiplantae</taxon>
        <taxon>Streptophyta</taxon>
        <taxon>Embryophyta</taxon>
        <taxon>Tracheophyta</taxon>
        <taxon>Spermatophyta</taxon>
        <taxon>Magnoliopsida</taxon>
        <taxon>Liliopsida</taxon>
        <taxon>Poales</taxon>
        <taxon>Poaceae</taxon>
        <taxon>PACMAD clade</taxon>
        <taxon>Panicoideae</taxon>
        <taxon>Panicodae</taxon>
        <taxon>Paniceae</taxon>
        <taxon>Panicinae</taxon>
        <taxon>Panicum</taxon>
        <taxon>Panicum sect. Hiantes</taxon>
    </lineage>
</organism>
<evidence type="ECO:0000313" key="3">
    <source>
        <dbReference type="Proteomes" id="UP000823388"/>
    </source>
</evidence>
<dbReference type="Proteomes" id="UP000823388">
    <property type="component" value="Chromosome 7K"/>
</dbReference>
<sequence length="162" mass="18390">MPTELQHRSVTGAEEDEAQLDVINPRQAETAELGRPKFGAQSQDLFNHSYTPPSSSSITPKSNHKGRWEWVDAARVWDAAAERFPTRPSEEKRFGARAKLLRRVVPKTTDSRTFVEVLAQHKMDRRFQDGRGARDARDGGRDSRSERESRDIGRVSGGERNF</sequence>
<accession>A0A8T0QE88</accession>
<proteinExistence type="predicted"/>
<name>A0A8T0QE88_PANVG</name>
<feature type="compositionally biased region" description="Low complexity" evidence="1">
    <location>
        <begin position="49"/>
        <end position="61"/>
    </location>
</feature>
<feature type="region of interest" description="Disordered" evidence="1">
    <location>
        <begin position="1"/>
        <end position="65"/>
    </location>
</feature>
<dbReference type="EMBL" id="CM029049">
    <property type="protein sequence ID" value="KAG2572290.1"/>
    <property type="molecule type" value="Genomic_DNA"/>
</dbReference>
<feature type="region of interest" description="Disordered" evidence="1">
    <location>
        <begin position="122"/>
        <end position="162"/>
    </location>
</feature>
<evidence type="ECO:0000256" key="1">
    <source>
        <dbReference type="SAM" id="MobiDB-lite"/>
    </source>
</evidence>
<evidence type="ECO:0000313" key="2">
    <source>
        <dbReference type="EMBL" id="KAG2572290.1"/>
    </source>
</evidence>
<feature type="compositionally biased region" description="Basic and acidic residues" evidence="1">
    <location>
        <begin position="122"/>
        <end position="153"/>
    </location>
</feature>
<dbReference type="AlphaFoldDB" id="A0A8T0QE88"/>
<gene>
    <name evidence="2" type="ORF">PVAP13_7KG166500</name>
</gene>
<keyword evidence="3" id="KW-1185">Reference proteome</keyword>
<protein>
    <submittedName>
        <fullName evidence="2">Uncharacterized protein</fullName>
    </submittedName>
</protein>
<comment type="caution">
    <text evidence="2">The sequence shown here is derived from an EMBL/GenBank/DDBJ whole genome shotgun (WGS) entry which is preliminary data.</text>
</comment>